<feature type="domain" description="Plastid lipid-associated protein/fibrillin conserved" evidence="1">
    <location>
        <begin position="4"/>
        <end position="205"/>
    </location>
</feature>
<sequence length="208" mass="23523">MINYKKELLQAIAGKNRGLLATEKDKVQILTAVERLEDHNPTADPLDKPDLLNGDWRLLYTTSKNILGLDNLPFVKLGEIYQCIRTEGSRIYNIAEIMGLPFLEGLISVAAKIDTVSSKRVNVRFQRSIIGLQKVLGYISPKDLINKIEMGKVFPAVDLNWGNFPWSDRNLLFSSDKNEGGWLEITYLDEDLRIGRGNQGNVFILEKC</sequence>
<protein>
    <submittedName>
        <fullName evidence="2">PAP/fibrillin family protein</fullName>
    </submittedName>
</protein>
<name>A0AAF1C538_9CHRO</name>
<evidence type="ECO:0000313" key="2">
    <source>
        <dbReference type="EMBL" id="WPF88075.1"/>
    </source>
</evidence>
<evidence type="ECO:0000259" key="1">
    <source>
        <dbReference type="Pfam" id="PF04755"/>
    </source>
</evidence>
<organism evidence="2">
    <name type="scientific">Cyanobacterium aponinum AL20115</name>
    <dbReference type="NCBI Taxonomy" id="3090662"/>
    <lineage>
        <taxon>Bacteria</taxon>
        <taxon>Bacillati</taxon>
        <taxon>Cyanobacteriota</taxon>
        <taxon>Cyanophyceae</taxon>
        <taxon>Oscillatoriophycideae</taxon>
        <taxon>Chroococcales</taxon>
        <taxon>Geminocystaceae</taxon>
        <taxon>Cyanobacterium</taxon>
    </lineage>
</organism>
<proteinExistence type="predicted"/>
<dbReference type="EMBL" id="CP138348">
    <property type="protein sequence ID" value="WPF88075.1"/>
    <property type="molecule type" value="Genomic_DNA"/>
</dbReference>
<accession>A0AAF1C538</accession>
<gene>
    <name evidence="2" type="ORF">SAY89_14920</name>
</gene>
<dbReference type="Pfam" id="PF04755">
    <property type="entry name" value="PAP_fibrillin"/>
    <property type="match status" value="1"/>
</dbReference>
<dbReference type="AlphaFoldDB" id="A0AAF1C538"/>
<reference evidence="2" key="1">
    <citation type="submission" date="2023-11" db="EMBL/GenBank/DDBJ databases">
        <title>Genome sequence of Cyanobacterium aponinum BCRC AL20115.</title>
        <authorList>
            <person name="Chang H.-Y."/>
            <person name="Lin K.-M."/>
            <person name="Hsueh H.-T."/>
            <person name="Chu H.-A."/>
            <person name="Kuo C.-H."/>
        </authorList>
    </citation>
    <scope>NUCLEOTIDE SEQUENCE</scope>
    <source>
        <strain evidence="2">AL20115</strain>
    </source>
</reference>
<dbReference type="InterPro" id="IPR039633">
    <property type="entry name" value="PAP"/>
</dbReference>
<dbReference type="PANTHER" id="PTHR31906">
    <property type="entry name" value="PLASTID-LIPID-ASSOCIATED PROTEIN 4, CHLOROPLASTIC-RELATED"/>
    <property type="match status" value="1"/>
</dbReference>
<dbReference type="InterPro" id="IPR006843">
    <property type="entry name" value="PAP/fibrillin_dom"/>
</dbReference>